<accession>A0AA35TBB0</accession>
<sequence length="187" mass="20502">MAVSLYDVAGKRDETMQWDDLLRRAAREHYGIRGRPMLNSPITLNSKAAFFKRVFSSARSIDEKEPKEISANPVDVNEKVYTNAGGDEDETTVIIVNKQENTEGRRYSETTTKGIKWGVDANVGLQFGLPQVGVGFKGKIGGNYERSRVLLGNSGENPAAEKPAAVASRGNIVDSTRKESHSPNDCI</sequence>
<feature type="compositionally biased region" description="Basic and acidic residues" evidence="1">
    <location>
        <begin position="175"/>
        <end position="187"/>
    </location>
</feature>
<keyword evidence="3" id="KW-1185">Reference proteome</keyword>
<organism evidence="2 3">
    <name type="scientific">Geodia barretti</name>
    <name type="common">Barrett's horny sponge</name>
    <dbReference type="NCBI Taxonomy" id="519541"/>
    <lineage>
        <taxon>Eukaryota</taxon>
        <taxon>Metazoa</taxon>
        <taxon>Porifera</taxon>
        <taxon>Demospongiae</taxon>
        <taxon>Heteroscleromorpha</taxon>
        <taxon>Tetractinellida</taxon>
        <taxon>Astrophorina</taxon>
        <taxon>Geodiidae</taxon>
        <taxon>Geodia</taxon>
    </lineage>
</organism>
<dbReference type="EMBL" id="CASHTH010003358">
    <property type="protein sequence ID" value="CAI8043791.1"/>
    <property type="molecule type" value="Genomic_DNA"/>
</dbReference>
<evidence type="ECO:0000313" key="2">
    <source>
        <dbReference type="EMBL" id="CAI8043791.1"/>
    </source>
</evidence>
<protein>
    <submittedName>
        <fullName evidence="2">Uncharacterized protein</fullName>
    </submittedName>
</protein>
<reference evidence="2" key="1">
    <citation type="submission" date="2023-03" db="EMBL/GenBank/DDBJ databases">
        <authorList>
            <person name="Steffen K."/>
            <person name="Cardenas P."/>
        </authorList>
    </citation>
    <scope>NUCLEOTIDE SEQUENCE</scope>
</reference>
<dbReference type="AlphaFoldDB" id="A0AA35TBB0"/>
<feature type="region of interest" description="Disordered" evidence="1">
    <location>
        <begin position="155"/>
        <end position="187"/>
    </location>
</feature>
<evidence type="ECO:0000256" key="1">
    <source>
        <dbReference type="SAM" id="MobiDB-lite"/>
    </source>
</evidence>
<name>A0AA35TBB0_GEOBA</name>
<evidence type="ECO:0000313" key="3">
    <source>
        <dbReference type="Proteomes" id="UP001174909"/>
    </source>
</evidence>
<dbReference type="Proteomes" id="UP001174909">
    <property type="component" value="Unassembled WGS sequence"/>
</dbReference>
<proteinExistence type="predicted"/>
<dbReference type="Gene3D" id="2.170.15.10">
    <property type="entry name" value="Proaerolysin, chain A, domain 3"/>
    <property type="match status" value="1"/>
</dbReference>
<gene>
    <name evidence="2" type="ORF">GBAR_LOCUS24298</name>
</gene>
<comment type="caution">
    <text evidence="2">The sequence shown here is derived from an EMBL/GenBank/DDBJ whole genome shotgun (WGS) entry which is preliminary data.</text>
</comment>